<name>A0A1G2NXD4_9BACT</name>
<accession>A0A1G2NXD4</accession>
<dbReference type="InterPro" id="IPR038720">
    <property type="entry name" value="YprB_RNase_H-like_dom"/>
</dbReference>
<evidence type="ECO:0000313" key="3">
    <source>
        <dbReference type="Proteomes" id="UP000176429"/>
    </source>
</evidence>
<sequence>MRKIFFDIETKNTFDEAGAREPEKLDLSVVAIFDSETDKYTSYSQEELGMLWPILEKTDVLIGFNTDHFDIPLLNKYYSGDLKKIRSLDLLKEVKKSLGRRIKLDALAEATLGKNKLADGFLAIRWWREGKYEKVREYCVEDVRITKELYDYALENKVLKYKDAGKIKDIPLDVSRWEIEEKKGAITRTLPF</sequence>
<organism evidence="2 3">
    <name type="scientific">Candidatus Taylorbacteria bacterium RIFCSPLOWO2_02_FULL_46_40</name>
    <dbReference type="NCBI Taxonomy" id="1802329"/>
    <lineage>
        <taxon>Bacteria</taxon>
        <taxon>Candidatus Tayloriibacteriota</taxon>
    </lineage>
</organism>
<dbReference type="GO" id="GO:0003676">
    <property type="term" value="F:nucleic acid binding"/>
    <property type="evidence" value="ECO:0007669"/>
    <property type="project" value="InterPro"/>
</dbReference>
<dbReference type="Pfam" id="PF13482">
    <property type="entry name" value="RNase_H_2"/>
    <property type="match status" value="1"/>
</dbReference>
<dbReference type="SUPFAM" id="SSF53098">
    <property type="entry name" value="Ribonuclease H-like"/>
    <property type="match status" value="1"/>
</dbReference>
<reference evidence="2 3" key="1">
    <citation type="journal article" date="2016" name="Nat. Commun.">
        <title>Thousands of microbial genomes shed light on interconnected biogeochemical processes in an aquifer system.</title>
        <authorList>
            <person name="Anantharaman K."/>
            <person name="Brown C.T."/>
            <person name="Hug L.A."/>
            <person name="Sharon I."/>
            <person name="Castelle C.J."/>
            <person name="Probst A.J."/>
            <person name="Thomas B.C."/>
            <person name="Singh A."/>
            <person name="Wilkins M.J."/>
            <person name="Karaoz U."/>
            <person name="Brodie E.L."/>
            <person name="Williams K.H."/>
            <person name="Hubbard S.S."/>
            <person name="Banfield J.F."/>
        </authorList>
    </citation>
    <scope>NUCLEOTIDE SEQUENCE [LARGE SCALE GENOMIC DNA]</scope>
</reference>
<evidence type="ECO:0000313" key="2">
    <source>
        <dbReference type="EMBL" id="OHA40728.1"/>
    </source>
</evidence>
<gene>
    <name evidence="2" type="ORF">A3H68_02750</name>
</gene>
<comment type="caution">
    <text evidence="2">The sequence shown here is derived from an EMBL/GenBank/DDBJ whole genome shotgun (WGS) entry which is preliminary data.</text>
</comment>
<dbReference type="InterPro" id="IPR012337">
    <property type="entry name" value="RNaseH-like_sf"/>
</dbReference>
<dbReference type="AlphaFoldDB" id="A0A1G2NXD4"/>
<protein>
    <recommendedName>
        <fullName evidence="1">YprB ribonuclease H-like domain-containing protein</fullName>
    </recommendedName>
</protein>
<dbReference type="Proteomes" id="UP000176429">
    <property type="component" value="Unassembled WGS sequence"/>
</dbReference>
<dbReference type="InterPro" id="IPR036397">
    <property type="entry name" value="RNaseH_sf"/>
</dbReference>
<dbReference type="Gene3D" id="3.30.420.10">
    <property type="entry name" value="Ribonuclease H-like superfamily/Ribonuclease H"/>
    <property type="match status" value="1"/>
</dbReference>
<evidence type="ECO:0000259" key="1">
    <source>
        <dbReference type="Pfam" id="PF13482"/>
    </source>
</evidence>
<proteinExistence type="predicted"/>
<feature type="domain" description="YprB ribonuclease H-like" evidence="1">
    <location>
        <begin position="4"/>
        <end position="153"/>
    </location>
</feature>
<dbReference type="EMBL" id="MHSH01000045">
    <property type="protein sequence ID" value="OHA40728.1"/>
    <property type="molecule type" value="Genomic_DNA"/>
</dbReference>